<dbReference type="GO" id="GO:0003899">
    <property type="term" value="F:DNA-directed RNA polymerase activity"/>
    <property type="evidence" value="ECO:0007669"/>
    <property type="project" value="UniProtKB-EC"/>
</dbReference>
<evidence type="ECO:0000256" key="12">
    <source>
        <dbReference type="ARBA" id="ARBA00048552"/>
    </source>
</evidence>
<dbReference type="InterPro" id="IPR007081">
    <property type="entry name" value="RNA_pol_Rpb1_5"/>
</dbReference>
<proteinExistence type="inferred from homology"/>
<keyword evidence="10 14" id="KW-0804">Transcription</keyword>
<keyword evidence="5 14" id="KW-0808">Transferase</keyword>
<feature type="region of interest" description="Disordered" evidence="15">
    <location>
        <begin position="1463"/>
        <end position="1516"/>
    </location>
</feature>
<dbReference type="GO" id="GO:0005634">
    <property type="term" value="C:nucleus"/>
    <property type="evidence" value="ECO:0007669"/>
    <property type="project" value="UniProtKB-SubCell"/>
</dbReference>
<evidence type="ECO:0000313" key="18">
    <source>
        <dbReference type="Proteomes" id="UP000604046"/>
    </source>
</evidence>
<dbReference type="InterPro" id="IPR007080">
    <property type="entry name" value="RNA_pol_Rpb1_1"/>
</dbReference>
<dbReference type="InterPro" id="IPR007066">
    <property type="entry name" value="RNA_pol_Rpb1_3"/>
</dbReference>
<dbReference type="CDD" id="cd02736">
    <property type="entry name" value="RNAP_III_Rpc1_C"/>
    <property type="match status" value="1"/>
</dbReference>
<dbReference type="Pfam" id="PF04983">
    <property type="entry name" value="RNA_pol_Rpb1_3"/>
    <property type="match status" value="1"/>
</dbReference>
<evidence type="ECO:0000256" key="3">
    <source>
        <dbReference type="ARBA" id="ARBA00011206"/>
    </source>
</evidence>
<evidence type="ECO:0000256" key="1">
    <source>
        <dbReference type="ARBA" id="ARBA00004123"/>
    </source>
</evidence>
<dbReference type="PANTHER" id="PTHR48446">
    <property type="entry name" value="DNA-DIRECTED RNA POLYMERASE SUBUNIT BETA' N-TERMINAL SECTION"/>
    <property type="match status" value="1"/>
</dbReference>
<dbReference type="Gene3D" id="1.10.132.30">
    <property type="match status" value="1"/>
</dbReference>
<keyword evidence="6 14" id="KW-0548">Nucleotidyltransferase</keyword>
<evidence type="ECO:0000256" key="4">
    <source>
        <dbReference type="ARBA" id="ARBA00022478"/>
    </source>
</evidence>
<dbReference type="Proteomes" id="UP000604046">
    <property type="component" value="Unassembled WGS sequence"/>
</dbReference>
<dbReference type="FunFam" id="2.40.40.20:FF:000019">
    <property type="entry name" value="DNA-directed RNA polymerase II subunit RPB1"/>
    <property type="match status" value="1"/>
</dbReference>
<keyword evidence="7" id="KW-0479">Metal-binding</keyword>
<dbReference type="CDD" id="cd02583">
    <property type="entry name" value="RNAP_III_RPC1_N"/>
    <property type="match status" value="1"/>
</dbReference>
<evidence type="ECO:0000259" key="16">
    <source>
        <dbReference type="SMART" id="SM00663"/>
    </source>
</evidence>
<gene>
    <name evidence="17" type="primary">POLR3A</name>
    <name evidence="17" type="ORF">SNAT2548_LOCUS6237</name>
</gene>
<dbReference type="Pfam" id="PF04998">
    <property type="entry name" value="RNA_pol_Rpb1_5"/>
    <property type="match status" value="1"/>
</dbReference>
<dbReference type="Gene3D" id="4.10.860.120">
    <property type="entry name" value="RNA polymerase II, clamp domain"/>
    <property type="match status" value="1"/>
</dbReference>
<dbReference type="PANTHER" id="PTHR48446:SF1">
    <property type="entry name" value="DNA-DIRECTED RNA POLYMERASE SUBUNIT BETA' N-TERMINAL SECTION"/>
    <property type="match status" value="1"/>
</dbReference>
<dbReference type="InterPro" id="IPR044893">
    <property type="entry name" value="RNA_pol_Rpb1_clamp_domain"/>
</dbReference>
<comment type="caution">
    <text evidence="17">The sequence shown here is derived from an EMBL/GenBank/DDBJ whole genome shotgun (WGS) entry which is preliminary data.</text>
</comment>
<dbReference type="Gene3D" id="6.10.250.2940">
    <property type="match status" value="1"/>
</dbReference>
<protein>
    <recommendedName>
        <fullName evidence="14">DNA-directed RNA polymerase subunit</fullName>
        <ecNumber evidence="14">2.7.7.6</ecNumber>
    </recommendedName>
</protein>
<dbReference type="GO" id="GO:0006351">
    <property type="term" value="P:DNA-templated transcription"/>
    <property type="evidence" value="ECO:0007669"/>
    <property type="project" value="InterPro"/>
</dbReference>
<keyword evidence="18" id="KW-1185">Reference proteome</keyword>
<dbReference type="EC" id="2.7.7.6" evidence="14"/>
<keyword evidence="9" id="KW-0460">Magnesium</keyword>
<dbReference type="GO" id="GO:0046872">
    <property type="term" value="F:metal ion binding"/>
    <property type="evidence" value="ECO:0007669"/>
    <property type="project" value="UniProtKB-KW"/>
</dbReference>
<dbReference type="GO" id="GO:0003677">
    <property type="term" value="F:DNA binding"/>
    <property type="evidence" value="ECO:0007669"/>
    <property type="project" value="InterPro"/>
</dbReference>
<keyword evidence="11" id="KW-0539">Nucleus</keyword>
<comment type="subunit">
    <text evidence="3">Component of the RNA polymerase III (Pol III) complex consisting of 17 subunits.</text>
</comment>
<evidence type="ECO:0000256" key="13">
    <source>
        <dbReference type="ARBA" id="ARBA00058108"/>
    </source>
</evidence>
<dbReference type="Gene3D" id="6.20.50.80">
    <property type="match status" value="1"/>
</dbReference>
<evidence type="ECO:0000256" key="8">
    <source>
        <dbReference type="ARBA" id="ARBA00022833"/>
    </source>
</evidence>
<dbReference type="InterPro" id="IPR000722">
    <property type="entry name" value="RNA_pol_asu"/>
</dbReference>
<dbReference type="SUPFAM" id="SSF64484">
    <property type="entry name" value="beta and beta-prime subunits of DNA dependent RNA-polymerase"/>
    <property type="match status" value="1"/>
</dbReference>
<dbReference type="SMART" id="SM00663">
    <property type="entry name" value="RPOLA_N"/>
    <property type="match status" value="1"/>
</dbReference>
<dbReference type="InterPro" id="IPR035698">
    <property type="entry name" value="RNAP_III_Rpc1_C"/>
</dbReference>
<keyword evidence="8" id="KW-0862">Zinc</keyword>
<dbReference type="Pfam" id="PF04997">
    <property type="entry name" value="RNA_pol_Rpb1_1"/>
    <property type="match status" value="1"/>
</dbReference>
<dbReference type="NCBIfam" id="NF006336">
    <property type="entry name" value="PRK08566.1"/>
    <property type="match status" value="1"/>
</dbReference>
<comment type="function">
    <text evidence="13">DNA-dependent RNA polymerase catalyzes the transcription of DNA into RNA using the four ribonucleoside triphosphates as substrates. Largest and catalytic core component of RNA polymerase III which synthesizes small RNAs, such as 5S rRNA and tRNAs. Forms the polymerase active center together with the second largest subunit. A single-stranded DNA template strand of the promoter is positioned within the central active site cleft of Pol III. A bridging helix emanates from RPC1 and crosses the cleft near the catalytic site and is thought to promote translocation of Pol III by acting as a ratchet that moves the RNA-DNA hybrid through the active site by switching from straight to bent conformations at each step of nucleotide addition.</text>
</comment>
<evidence type="ECO:0000256" key="10">
    <source>
        <dbReference type="ARBA" id="ARBA00023163"/>
    </source>
</evidence>
<comment type="subcellular location">
    <subcellularLocation>
        <location evidence="1">Nucleus</location>
    </subcellularLocation>
</comment>
<reference evidence="17" key="1">
    <citation type="submission" date="2021-02" db="EMBL/GenBank/DDBJ databases">
        <authorList>
            <person name="Dougan E. K."/>
            <person name="Rhodes N."/>
            <person name="Thang M."/>
            <person name="Chan C."/>
        </authorList>
    </citation>
    <scope>NUCLEOTIDE SEQUENCE</scope>
</reference>
<feature type="compositionally biased region" description="Polar residues" evidence="15">
    <location>
        <begin position="1474"/>
        <end position="1485"/>
    </location>
</feature>
<name>A0A812JD13_9DINO</name>
<feature type="domain" description="RNA polymerase N-terminal" evidence="16">
    <location>
        <begin position="260"/>
        <end position="563"/>
    </location>
</feature>
<dbReference type="Gene3D" id="2.40.40.20">
    <property type="match status" value="1"/>
</dbReference>
<dbReference type="Gene3D" id="3.30.1490.180">
    <property type="entry name" value="RNA polymerase ii"/>
    <property type="match status" value="1"/>
</dbReference>
<dbReference type="Pfam" id="PF00623">
    <property type="entry name" value="RNA_pol_Rpb1_2"/>
    <property type="match status" value="1"/>
</dbReference>
<dbReference type="EMBL" id="CAJNDS010000410">
    <property type="protein sequence ID" value="CAE7203488.1"/>
    <property type="molecule type" value="Genomic_DNA"/>
</dbReference>
<dbReference type="InterPro" id="IPR015700">
    <property type="entry name" value="RPC1"/>
</dbReference>
<comment type="catalytic activity">
    <reaction evidence="12 14">
        <text>RNA(n) + a ribonucleoside 5'-triphosphate = RNA(n+1) + diphosphate</text>
        <dbReference type="Rhea" id="RHEA:21248"/>
        <dbReference type="Rhea" id="RHEA-COMP:14527"/>
        <dbReference type="Rhea" id="RHEA-COMP:17342"/>
        <dbReference type="ChEBI" id="CHEBI:33019"/>
        <dbReference type="ChEBI" id="CHEBI:61557"/>
        <dbReference type="ChEBI" id="CHEBI:140395"/>
        <dbReference type="EC" id="2.7.7.6"/>
    </reaction>
</comment>
<dbReference type="Pfam" id="PF05000">
    <property type="entry name" value="RNA_pol_Rpb1_4"/>
    <property type="match status" value="1"/>
</dbReference>
<dbReference type="InterPro" id="IPR042102">
    <property type="entry name" value="RNA_pol_Rpb1_3_sf"/>
</dbReference>
<evidence type="ECO:0000256" key="2">
    <source>
        <dbReference type="ARBA" id="ARBA00006460"/>
    </source>
</evidence>
<dbReference type="InterPro" id="IPR035697">
    <property type="entry name" value="RNAP_III_RPC1_N"/>
</dbReference>
<dbReference type="InterPro" id="IPR038120">
    <property type="entry name" value="Rpb1_funnel_sf"/>
</dbReference>
<dbReference type="InterPro" id="IPR006592">
    <property type="entry name" value="RNA_pol_N"/>
</dbReference>
<comment type="similarity">
    <text evidence="2 14">Belongs to the RNA polymerase beta' chain family.</text>
</comment>
<dbReference type="GO" id="GO:0000428">
    <property type="term" value="C:DNA-directed RNA polymerase complex"/>
    <property type="evidence" value="ECO:0007669"/>
    <property type="project" value="UniProtKB-KW"/>
</dbReference>
<evidence type="ECO:0000256" key="15">
    <source>
        <dbReference type="SAM" id="MobiDB-lite"/>
    </source>
</evidence>
<evidence type="ECO:0000256" key="14">
    <source>
        <dbReference type="RuleBase" id="RU004279"/>
    </source>
</evidence>
<keyword evidence="4 14" id="KW-0240">DNA-directed RNA polymerase</keyword>
<dbReference type="Gene3D" id="1.10.150.390">
    <property type="match status" value="1"/>
</dbReference>
<evidence type="ECO:0000313" key="17">
    <source>
        <dbReference type="EMBL" id="CAE7203488.1"/>
    </source>
</evidence>
<evidence type="ECO:0000256" key="11">
    <source>
        <dbReference type="ARBA" id="ARBA00023242"/>
    </source>
</evidence>
<evidence type="ECO:0000256" key="6">
    <source>
        <dbReference type="ARBA" id="ARBA00022695"/>
    </source>
</evidence>
<dbReference type="FunFam" id="1.10.274.100:FF:000008">
    <property type="entry name" value="DNA-directed RNA polymerase subunit"/>
    <property type="match status" value="1"/>
</dbReference>
<dbReference type="OrthoDB" id="270392at2759"/>
<evidence type="ECO:0000256" key="7">
    <source>
        <dbReference type="ARBA" id="ARBA00022723"/>
    </source>
</evidence>
<sequence>MDDAEEADGDDRASKLVKETVQEAFNNYQVDCVNFSVLSSDQISRYSEVEVLNYAQYDLANERPFVYGPLDLRMGSSSKSVLCGTCNKRLNECVGHFGHVSLALPVFHAGYLRHTHQVLASVCKSCARLLLSVEAMEKYKKRLRRPQTDDLQRQLLQKRILHTCKTTRLCPHCGYHNTSFRKGPGVPLILRHAVGPTNKQAPEEVSLPFIDSFQEAKSFNKDLESYTDKASEDFNPLVAYELLKRITPSDREILGFQHPEQLLMMSLPVPPVCIRPTVSMGDKGTREDDLTMVLGEIVEANSALQTQLQRGLPRQVLEAWEFLQEACARYVNSEMSGLTQIKGKSVRSICTRLKGKEGRFRGNLSGKRVDFSGRTVISPDPNVSVEQVVIPEWVAKRMTFPEKVCEASMSRLRMAIMRGPEEHPGACFVRTSDGRTKFLGALGKQFRKQIADSLKCGDLVERHMRNGDIVLFNRQPSLHRLSIMAHRAKVMPGRTFRFNECVCAPYNADFDGDEMNIHLPQTEEARAEAMQLMGVRDGLVTPKSGEVAICATQDFLTGAFLLTQKDVFFSRDKFCQLCCFLSDCLEPIDLPPPAILKPCELWTGKQAISVMLRPNRKSKVFVNLEVPEKNYTKKNQTLCYNDGYVLFRNSELLSGNLGKKVLGGAKNGLFFRLIRDCGARAAMDCMSRIAKLTSRWLMNRGFTIGIDDVNAEYGRGGGKVTQEKQRITRDKYDTVAKYIGQYNEGTLENKPGCNAEQTLEALVNGELGRIRDLVGGMCEEKLAFFNKPRIMATCGSKGSPINLCQMMACVGQQNVGGQRIKDGFVNRTLPHFAKGSKEPKARGFVANSFYTGLEAPEFFFHTMGGREGLVDTAVKTAETGYMQRRLMKALEDLALKYDLTVRTSNSDVVQFAFGDDGLNPARMEGSASKPLDFEYVLDYVVHVLRPPHRDRCTKFETKAAQPPGPLPAMARTGRVAEPIQRSSQETEQDQYKLWPLLPMELRELAEPCAMRFVEFVKRTQGASDLEFEQVKGDVRRFIKDLAQQVAAKRAQLGLEVGDSKESADAARMTWRLQEGLSLMDLGPCPTLQQLDAFINTCALKYVQAFLMPGEAVGAVAAQSIGEPATQMTLKTFHFAGVASMNVTLGVPRIKEIINAAKSISTPIITCTLRDEFNEVSARIVKGRIERTNLGDICLYFKEVYDPAHGCFISVKVDVKTIERLQLELKIQDIQTALLDSKNLSGIRLVKSDVEIVSEDKLRVKPPKMTAGNKMLYFSLQALKAALPKAVVKGIPSTKRSVLNKKEAGDKVSYTLLVEGYGLREVMGTPGINPNKTSSNHVVEVEKVLGIEAARRTIMQEIKVTLGAHGISVDARHIQMLGDCMTYRGAVLGINRFGISRMRTSALMLASFERTTDLVFDAAARSRLDPVKGVSECIIMGSTINLGTGLCKLLYDFSPQAAAAPQAVKEGSGGMPQPAANSWTATQSRSPLLKNWRKRVSFADESSNKAPRLSEPHPPPA</sequence>
<organism evidence="17 18">
    <name type="scientific">Symbiodinium natans</name>
    <dbReference type="NCBI Taxonomy" id="878477"/>
    <lineage>
        <taxon>Eukaryota</taxon>
        <taxon>Sar</taxon>
        <taxon>Alveolata</taxon>
        <taxon>Dinophyceae</taxon>
        <taxon>Suessiales</taxon>
        <taxon>Symbiodiniaceae</taxon>
        <taxon>Symbiodinium</taxon>
    </lineage>
</organism>
<accession>A0A812JD13</accession>
<dbReference type="InterPro" id="IPR007083">
    <property type="entry name" value="RNA_pol_Rpb1_4"/>
</dbReference>
<dbReference type="Gene3D" id="1.10.274.100">
    <property type="entry name" value="RNA polymerase Rpb1, domain 3"/>
    <property type="match status" value="1"/>
</dbReference>
<evidence type="ECO:0000256" key="9">
    <source>
        <dbReference type="ARBA" id="ARBA00022842"/>
    </source>
</evidence>
<evidence type="ECO:0000256" key="5">
    <source>
        <dbReference type="ARBA" id="ARBA00022679"/>
    </source>
</evidence>